<keyword evidence="4" id="KW-1185">Reference proteome</keyword>
<organism evidence="3 4">
    <name type="scientific">Mediterraneibacter hominis</name>
    <dbReference type="NCBI Taxonomy" id="2763054"/>
    <lineage>
        <taxon>Bacteria</taxon>
        <taxon>Bacillati</taxon>
        <taxon>Bacillota</taxon>
        <taxon>Clostridia</taxon>
        <taxon>Lachnospirales</taxon>
        <taxon>Lachnospiraceae</taxon>
        <taxon>Mediterraneibacter</taxon>
    </lineage>
</organism>
<comment type="caution">
    <text evidence="3">The sequence shown here is derived from an EMBL/GenBank/DDBJ whole genome shotgun (WGS) entry which is preliminary data.</text>
</comment>
<dbReference type="Pfam" id="PF06941">
    <property type="entry name" value="NT5C"/>
    <property type="match status" value="1"/>
</dbReference>
<accession>A0A923LH73</accession>
<evidence type="ECO:0000313" key="3">
    <source>
        <dbReference type="EMBL" id="MBC5688077.1"/>
    </source>
</evidence>
<name>A0A923LH73_9FIRM</name>
<dbReference type="Gene3D" id="3.40.50.1000">
    <property type="entry name" value="HAD superfamily/HAD-like"/>
    <property type="match status" value="1"/>
</dbReference>
<dbReference type="Proteomes" id="UP000652477">
    <property type="component" value="Unassembled WGS sequence"/>
</dbReference>
<dbReference type="InterPro" id="IPR010708">
    <property type="entry name" value="5'(3')-deoxyribonucleotidase"/>
</dbReference>
<evidence type="ECO:0000256" key="2">
    <source>
        <dbReference type="PIRSR" id="PIRSR610708-1"/>
    </source>
</evidence>
<comment type="similarity">
    <text evidence="1">Belongs to the 5'(3')-deoxyribonucleotidase family.</text>
</comment>
<dbReference type="AlphaFoldDB" id="A0A923LH73"/>
<dbReference type="InterPro" id="IPR036412">
    <property type="entry name" value="HAD-like_sf"/>
</dbReference>
<sequence length="195" mass="23126">MVKPKLFLDFDGVIVDTITAIVDLYNEDFLKYSGFKKVLPSEINSWSFEECKCASSEIFDFYFNTPRFFNHLKFMENAESLLWLLMYDFDVYVVSHGHTPNLNLKSEWIYNHISKDIKFIGVDLDKHKDKSCVDMTDGIFIDDCANNLKTSNATYKFVFGEEYPWNKEYGYIRCISWIDLYKELIYLNSMVYQKE</sequence>
<reference evidence="3" key="1">
    <citation type="submission" date="2020-08" db="EMBL/GenBank/DDBJ databases">
        <title>Genome public.</title>
        <authorList>
            <person name="Liu C."/>
            <person name="Sun Q."/>
        </authorList>
    </citation>
    <scope>NUCLEOTIDE SEQUENCE</scope>
    <source>
        <strain evidence="3">NSJ-55</strain>
    </source>
</reference>
<feature type="active site" description="Proton donor" evidence="2">
    <location>
        <position position="11"/>
    </location>
</feature>
<dbReference type="GO" id="GO:0008253">
    <property type="term" value="F:5'-nucleotidase activity"/>
    <property type="evidence" value="ECO:0007669"/>
    <property type="project" value="InterPro"/>
</dbReference>
<gene>
    <name evidence="3" type="ORF">H8S37_03900</name>
</gene>
<dbReference type="SUPFAM" id="SSF56784">
    <property type="entry name" value="HAD-like"/>
    <property type="match status" value="1"/>
</dbReference>
<feature type="active site" description="Nucleophile" evidence="2">
    <location>
        <position position="9"/>
    </location>
</feature>
<dbReference type="GO" id="GO:0009264">
    <property type="term" value="P:deoxyribonucleotide catabolic process"/>
    <property type="evidence" value="ECO:0007669"/>
    <property type="project" value="InterPro"/>
</dbReference>
<protein>
    <submittedName>
        <fullName evidence="3">Uncharacterized protein</fullName>
    </submittedName>
</protein>
<evidence type="ECO:0000256" key="1">
    <source>
        <dbReference type="ARBA" id="ARBA00009589"/>
    </source>
</evidence>
<dbReference type="EMBL" id="JACOPF010000001">
    <property type="protein sequence ID" value="MBC5688077.1"/>
    <property type="molecule type" value="Genomic_DNA"/>
</dbReference>
<dbReference type="InterPro" id="IPR023214">
    <property type="entry name" value="HAD_sf"/>
</dbReference>
<proteinExistence type="inferred from homology"/>
<evidence type="ECO:0000313" key="4">
    <source>
        <dbReference type="Proteomes" id="UP000652477"/>
    </source>
</evidence>